<dbReference type="PROSITE" id="PS50082">
    <property type="entry name" value="WD_REPEATS_2"/>
    <property type="match status" value="2"/>
</dbReference>
<dbReference type="SMART" id="SM00320">
    <property type="entry name" value="WD40"/>
    <property type="match status" value="5"/>
</dbReference>
<evidence type="ECO:0000313" key="3">
    <source>
        <dbReference type="Proteomes" id="UP000037460"/>
    </source>
</evidence>
<dbReference type="Proteomes" id="UP000037460">
    <property type="component" value="Unassembled WGS sequence"/>
</dbReference>
<gene>
    <name evidence="2" type="ORF">Ctob_015623</name>
</gene>
<dbReference type="PROSITE" id="PS50294">
    <property type="entry name" value="WD_REPEATS_REGION"/>
    <property type="match status" value="1"/>
</dbReference>
<sequence length="452" mass="47424">MSAPSELGKVAGAVVGAKLAATGKLAATPATFHRKIASSGYGKPPVMKLHAGGPSTLAARAAAAAAAGGPVGKGGAAVLARRYSPAEGPMCHLQVENSSAPRPLDSAAIRLAFSPDATRIAIAAADGTVAIQRLPARRHSHVAPPTLLGHRAAISSVHWSHSGRLFLSASADGSACLWDVAPDTKPPAAPLLRFDHLTHPPRPGAVPTTAEALANPPLSTEVRGARFFYLDTFVLLAAGSGLHLYSYALGPRAPTHDATRAAELRHSYRLQTRWPLSRAHHITCFAAANSFLSPLALIAGSDRSIEVVDLGTGQRVLELEDAHERPVQLLRLHEGSAAGDTPTAGHDLFLSAALDGAVKLWDLRSASCVRRLGAHVNRVHPIGAALSPCLRYVATGSEDRSAYLYDARSGGLIERLRHSESVVDVAFSPLYPQLAMCALDGSVRFYADQPEE</sequence>
<evidence type="ECO:0000256" key="1">
    <source>
        <dbReference type="PROSITE-ProRule" id="PRU00221"/>
    </source>
</evidence>
<comment type="caution">
    <text evidence="2">The sequence shown here is derived from an EMBL/GenBank/DDBJ whole genome shotgun (WGS) entry which is preliminary data.</text>
</comment>
<dbReference type="EMBL" id="JWZX01001508">
    <property type="protein sequence ID" value="KOO33486.1"/>
    <property type="molecule type" value="Genomic_DNA"/>
</dbReference>
<accession>A0A0M0K3Q3</accession>
<proteinExistence type="predicted"/>
<organism evidence="2 3">
    <name type="scientific">Chrysochromulina tobinii</name>
    <dbReference type="NCBI Taxonomy" id="1460289"/>
    <lineage>
        <taxon>Eukaryota</taxon>
        <taxon>Haptista</taxon>
        <taxon>Haptophyta</taxon>
        <taxon>Prymnesiophyceae</taxon>
        <taxon>Prymnesiales</taxon>
        <taxon>Chrysochromulinaceae</taxon>
        <taxon>Chrysochromulina</taxon>
    </lineage>
</organism>
<dbReference type="Gene3D" id="2.130.10.10">
    <property type="entry name" value="YVTN repeat-like/Quinoprotein amine dehydrogenase"/>
    <property type="match status" value="2"/>
</dbReference>
<evidence type="ECO:0000313" key="2">
    <source>
        <dbReference type="EMBL" id="KOO33486.1"/>
    </source>
</evidence>
<keyword evidence="1" id="KW-0853">WD repeat</keyword>
<keyword evidence="3" id="KW-1185">Reference proteome</keyword>
<dbReference type="PANTHER" id="PTHR44525:SF1">
    <property type="entry name" value="WD REPEAT-CONTAINING PROTEIN 27"/>
    <property type="match status" value="1"/>
</dbReference>
<dbReference type="AlphaFoldDB" id="A0A0M0K3Q3"/>
<dbReference type="InterPro" id="IPR036322">
    <property type="entry name" value="WD40_repeat_dom_sf"/>
</dbReference>
<dbReference type="InterPro" id="IPR042411">
    <property type="entry name" value="WDR27"/>
</dbReference>
<dbReference type="Pfam" id="PF00400">
    <property type="entry name" value="WD40"/>
    <property type="match status" value="3"/>
</dbReference>
<feature type="repeat" description="WD" evidence="1">
    <location>
        <begin position="330"/>
        <end position="371"/>
    </location>
</feature>
<dbReference type="SUPFAM" id="SSF50978">
    <property type="entry name" value="WD40 repeat-like"/>
    <property type="match status" value="1"/>
</dbReference>
<dbReference type="InterPro" id="IPR001680">
    <property type="entry name" value="WD40_rpt"/>
</dbReference>
<protein>
    <submittedName>
        <fullName evidence="2">Wd repeat-containing protein 27-like protein</fullName>
    </submittedName>
</protein>
<name>A0A0M0K3Q3_9EUKA</name>
<reference evidence="3" key="1">
    <citation type="journal article" date="2015" name="PLoS Genet.">
        <title>Genome Sequence and Transcriptome Analyses of Chrysochromulina tobin: Metabolic Tools for Enhanced Algal Fitness in the Prominent Order Prymnesiales (Haptophyceae).</title>
        <authorList>
            <person name="Hovde B.T."/>
            <person name="Deodato C.R."/>
            <person name="Hunsperger H.M."/>
            <person name="Ryken S.A."/>
            <person name="Yost W."/>
            <person name="Jha R.K."/>
            <person name="Patterson J."/>
            <person name="Monnat R.J. Jr."/>
            <person name="Barlow S.B."/>
            <person name="Starkenburg S.R."/>
            <person name="Cattolico R.A."/>
        </authorList>
    </citation>
    <scope>NUCLEOTIDE SEQUENCE</scope>
    <source>
        <strain evidence="3">CCMP291</strain>
    </source>
</reference>
<dbReference type="InterPro" id="IPR015943">
    <property type="entry name" value="WD40/YVTN_repeat-like_dom_sf"/>
</dbReference>
<feature type="repeat" description="WD" evidence="1">
    <location>
        <begin position="147"/>
        <end position="180"/>
    </location>
</feature>
<dbReference type="PANTHER" id="PTHR44525">
    <property type="entry name" value="WD REPEAT-CONTAINING PROTEIN 27"/>
    <property type="match status" value="1"/>
</dbReference>
<dbReference type="OrthoDB" id="20669at2759"/>